<protein>
    <recommendedName>
        <fullName evidence="3">HTH psq-type domain-containing protein</fullName>
    </recommendedName>
</protein>
<reference evidence="4 5" key="1">
    <citation type="journal article" date="2020" name="Cell">
        <title>Large-Scale Comparative Analyses of Tick Genomes Elucidate Their Genetic Diversity and Vector Capacities.</title>
        <authorList>
            <consortium name="Tick Genome and Microbiome Consortium (TIGMIC)"/>
            <person name="Jia N."/>
            <person name="Wang J."/>
            <person name="Shi W."/>
            <person name="Du L."/>
            <person name="Sun Y."/>
            <person name="Zhan W."/>
            <person name="Jiang J.F."/>
            <person name="Wang Q."/>
            <person name="Zhang B."/>
            <person name="Ji P."/>
            <person name="Bell-Sakyi L."/>
            <person name="Cui X.M."/>
            <person name="Yuan T.T."/>
            <person name="Jiang B.G."/>
            <person name="Yang W.F."/>
            <person name="Lam T.T."/>
            <person name="Chang Q.C."/>
            <person name="Ding S.J."/>
            <person name="Wang X.J."/>
            <person name="Zhu J.G."/>
            <person name="Ruan X.D."/>
            <person name="Zhao L."/>
            <person name="Wei J.T."/>
            <person name="Ye R.Z."/>
            <person name="Que T.C."/>
            <person name="Du C.H."/>
            <person name="Zhou Y.H."/>
            <person name="Cheng J.X."/>
            <person name="Dai P.F."/>
            <person name="Guo W.B."/>
            <person name="Han X.H."/>
            <person name="Huang E.J."/>
            <person name="Li L.F."/>
            <person name="Wei W."/>
            <person name="Gao Y.C."/>
            <person name="Liu J.Z."/>
            <person name="Shao H.Z."/>
            <person name="Wang X."/>
            <person name="Wang C.C."/>
            <person name="Yang T.C."/>
            <person name="Huo Q.B."/>
            <person name="Li W."/>
            <person name="Chen H.Y."/>
            <person name="Chen S.E."/>
            <person name="Zhou L.G."/>
            <person name="Ni X.B."/>
            <person name="Tian J.H."/>
            <person name="Sheng Y."/>
            <person name="Liu T."/>
            <person name="Pan Y.S."/>
            <person name="Xia L.Y."/>
            <person name="Li J."/>
            <person name="Zhao F."/>
            <person name="Cao W.C."/>
        </authorList>
    </citation>
    <scope>NUCLEOTIDE SEQUENCE [LARGE SCALE GENOMIC DNA]</scope>
    <source>
        <strain evidence="4">HaeL-2018</strain>
    </source>
</reference>
<dbReference type="InterPro" id="IPR007889">
    <property type="entry name" value="HTH_Psq"/>
</dbReference>
<evidence type="ECO:0000256" key="1">
    <source>
        <dbReference type="ARBA" id="ARBA00004123"/>
    </source>
</evidence>
<accession>A0A9J6FWG2</accession>
<dbReference type="Pfam" id="PF04218">
    <property type="entry name" value="CENP-B_N"/>
    <property type="match status" value="1"/>
</dbReference>
<feature type="domain" description="HTH psq-type" evidence="3">
    <location>
        <begin position="10"/>
        <end position="46"/>
    </location>
</feature>
<evidence type="ECO:0000256" key="2">
    <source>
        <dbReference type="SAM" id="MobiDB-lite"/>
    </source>
</evidence>
<dbReference type="OrthoDB" id="6484486at2759"/>
<dbReference type="Gene3D" id="1.10.10.60">
    <property type="entry name" value="Homeodomain-like"/>
    <property type="match status" value="1"/>
</dbReference>
<dbReference type="GO" id="GO:0003677">
    <property type="term" value="F:DNA binding"/>
    <property type="evidence" value="ECO:0007669"/>
    <property type="project" value="InterPro"/>
</dbReference>
<name>A0A9J6FWG2_HAELO</name>
<comment type="caution">
    <text evidence="4">The sequence shown here is derived from an EMBL/GenBank/DDBJ whole genome shotgun (WGS) entry which is preliminary data.</text>
</comment>
<gene>
    <name evidence="4" type="ORF">HPB48_009973</name>
</gene>
<dbReference type="GO" id="GO:0005634">
    <property type="term" value="C:nucleus"/>
    <property type="evidence" value="ECO:0007669"/>
    <property type="project" value="UniProtKB-SubCell"/>
</dbReference>
<feature type="region of interest" description="Disordered" evidence="2">
    <location>
        <begin position="44"/>
        <end position="69"/>
    </location>
</feature>
<evidence type="ECO:0000313" key="5">
    <source>
        <dbReference type="Proteomes" id="UP000821853"/>
    </source>
</evidence>
<dbReference type="Proteomes" id="UP000821853">
    <property type="component" value="Chromosome 2"/>
</dbReference>
<evidence type="ECO:0000313" key="4">
    <source>
        <dbReference type="EMBL" id="KAH9367602.1"/>
    </source>
</evidence>
<dbReference type="InterPro" id="IPR009057">
    <property type="entry name" value="Homeodomain-like_sf"/>
</dbReference>
<dbReference type="SUPFAM" id="SSF46689">
    <property type="entry name" value="Homeodomain-like"/>
    <property type="match status" value="1"/>
</dbReference>
<evidence type="ECO:0000259" key="3">
    <source>
        <dbReference type="Pfam" id="PF04218"/>
    </source>
</evidence>
<dbReference type="EMBL" id="JABSTR010000004">
    <property type="protein sequence ID" value="KAH9367602.1"/>
    <property type="molecule type" value="Genomic_DNA"/>
</dbReference>
<dbReference type="AlphaFoldDB" id="A0A9J6FWG2"/>
<sequence length="133" mass="14546">MAAKREETNLEIIRRVEKGEQKSSVAAAYNIPRSTLSTLLKTKGDIKGESGTKPALRCTPCSETSLPRRRKIAPQVVPGRQSQKHSGKAKDFAFIHQPKASPQAVDGCNGLKLATRSSARRFLAESEDANDDR</sequence>
<keyword evidence="5" id="KW-1185">Reference proteome</keyword>
<comment type="subcellular location">
    <subcellularLocation>
        <location evidence="1">Nucleus</location>
    </subcellularLocation>
</comment>
<proteinExistence type="predicted"/>
<dbReference type="VEuPathDB" id="VectorBase:HLOH_064594"/>
<organism evidence="4 5">
    <name type="scientific">Haemaphysalis longicornis</name>
    <name type="common">Bush tick</name>
    <dbReference type="NCBI Taxonomy" id="44386"/>
    <lineage>
        <taxon>Eukaryota</taxon>
        <taxon>Metazoa</taxon>
        <taxon>Ecdysozoa</taxon>
        <taxon>Arthropoda</taxon>
        <taxon>Chelicerata</taxon>
        <taxon>Arachnida</taxon>
        <taxon>Acari</taxon>
        <taxon>Parasitiformes</taxon>
        <taxon>Ixodida</taxon>
        <taxon>Ixodoidea</taxon>
        <taxon>Ixodidae</taxon>
        <taxon>Haemaphysalinae</taxon>
        <taxon>Haemaphysalis</taxon>
    </lineage>
</organism>